<evidence type="ECO:0000313" key="2">
    <source>
        <dbReference type="EMBL" id="ESO99866.1"/>
    </source>
</evidence>
<dbReference type="RefSeq" id="XP_009049449.1">
    <property type="nucleotide sequence ID" value="XM_009051201.1"/>
</dbReference>
<dbReference type="OMA" id="CFCANET"/>
<dbReference type="CTD" id="20242385"/>
<evidence type="ECO:0000313" key="3">
    <source>
        <dbReference type="Proteomes" id="UP000030746"/>
    </source>
</evidence>
<dbReference type="AlphaFoldDB" id="V4B0V9"/>
<organism evidence="2 3">
    <name type="scientific">Lottia gigantea</name>
    <name type="common">Giant owl limpet</name>
    <dbReference type="NCBI Taxonomy" id="225164"/>
    <lineage>
        <taxon>Eukaryota</taxon>
        <taxon>Metazoa</taxon>
        <taxon>Spiralia</taxon>
        <taxon>Lophotrochozoa</taxon>
        <taxon>Mollusca</taxon>
        <taxon>Gastropoda</taxon>
        <taxon>Patellogastropoda</taxon>
        <taxon>Lottioidea</taxon>
        <taxon>Lottiidae</taxon>
        <taxon>Lottia</taxon>
    </lineage>
</organism>
<evidence type="ECO:0000259" key="1">
    <source>
        <dbReference type="PROSITE" id="PS51212"/>
    </source>
</evidence>
<dbReference type="InterPro" id="IPR002889">
    <property type="entry name" value="WSC_carb-bd"/>
</dbReference>
<feature type="domain" description="WSC" evidence="1">
    <location>
        <begin position="51"/>
        <end position="146"/>
    </location>
</feature>
<dbReference type="PROSITE" id="PS51212">
    <property type="entry name" value="WSC"/>
    <property type="match status" value="1"/>
</dbReference>
<proteinExistence type="predicted"/>
<keyword evidence="3" id="KW-1185">Reference proteome</keyword>
<protein>
    <recommendedName>
        <fullName evidence="1">WSC domain-containing protein</fullName>
    </recommendedName>
</protein>
<dbReference type="Proteomes" id="UP000030746">
    <property type="component" value="Unassembled WGS sequence"/>
</dbReference>
<dbReference type="HOGENOM" id="CLU_909967_0_0_1"/>
<accession>V4B0V9</accession>
<reference evidence="2 3" key="1">
    <citation type="journal article" date="2013" name="Nature">
        <title>Insights into bilaterian evolution from three spiralian genomes.</title>
        <authorList>
            <person name="Simakov O."/>
            <person name="Marletaz F."/>
            <person name="Cho S.J."/>
            <person name="Edsinger-Gonzales E."/>
            <person name="Havlak P."/>
            <person name="Hellsten U."/>
            <person name="Kuo D.H."/>
            <person name="Larsson T."/>
            <person name="Lv J."/>
            <person name="Arendt D."/>
            <person name="Savage R."/>
            <person name="Osoegawa K."/>
            <person name="de Jong P."/>
            <person name="Grimwood J."/>
            <person name="Chapman J.A."/>
            <person name="Shapiro H."/>
            <person name="Aerts A."/>
            <person name="Otillar R.P."/>
            <person name="Terry A.Y."/>
            <person name="Boore J.L."/>
            <person name="Grigoriev I.V."/>
            <person name="Lindberg D.R."/>
            <person name="Seaver E.C."/>
            <person name="Weisblat D.A."/>
            <person name="Putnam N.H."/>
            <person name="Rokhsar D.S."/>
        </authorList>
    </citation>
    <scope>NUCLEOTIDE SEQUENCE [LARGE SCALE GENOMIC DNA]</scope>
</reference>
<dbReference type="EMBL" id="KB200870">
    <property type="protein sequence ID" value="ESO99866.1"/>
    <property type="molecule type" value="Genomic_DNA"/>
</dbReference>
<sequence length="306" mass="34105">MVLDEDYKTSLIQEKCQMMSRKVSNVVKVLDEVVKQKSVYRCQGLTNASKSMWYKGCFVGEIKNNLVVDEINGNDIVNCAKYCHHKKYKFIGIRKGSNCVCITNTNSYNGLTRYDEACNKRCFGEGGEIRLRCGGKGLTWSIYQSDGPYIQHLNSTVPGKWIVMGEPVILDAYIYLATYTNISTEIIARNHISSSTTTANLTVLEPAPQDLQIFLISPKDHVPSCIPLEHDTKPPGPLLTVFSGETVRLEISVAVGVDLTFTIQYGDTEIVLTETPDIIEKESDGSSTAVVKLIRIMWILYSTTHG</sequence>
<dbReference type="OrthoDB" id="10044145at2759"/>
<dbReference type="Pfam" id="PF01822">
    <property type="entry name" value="WSC"/>
    <property type="match status" value="1"/>
</dbReference>
<name>V4B0V9_LOTGI</name>
<dbReference type="GeneID" id="20242385"/>
<dbReference type="KEGG" id="lgi:LOTGIDRAFT_173467"/>
<gene>
    <name evidence="2" type="ORF">LOTGIDRAFT_173467</name>
</gene>